<feature type="compositionally biased region" description="Acidic residues" evidence="2">
    <location>
        <begin position="1"/>
        <end position="14"/>
    </location>
</feature>
<keyword evidence="1" id="KW-0175">Coiled coil</keyword>
<evidence type="ECO:0000313" key="4">
    <source>
        <dbReference type="Proteomes" id="UP000827721"/>
    </source>
</evidence>
<feature type="region of interest" description="Disordered" evidence="2">
    <location>
        <begin position="1"/>
        <end position="23"/>
    </location>
</feature>
<organism evidence="3 4">
    <name type="scientific">Xanthoceras sorbifolium</name>
    <dbReference type="NCBI Taxonomy" id="99658"/>
    <lineage>
        <taxon>Eukaryota</taxon>
        <taxon>Viridiplantae</taxon>
        <taxon>Streptophyta</taxon>
        <taxon>Embryophyta</taxon>
        <taxon>Tracheophyta</taxon>
        <taxon>Spermatophyta</taxon>
        <taxon>Magnoliopsida</taxon>
        <taxon>eudicotyledons</taxon>
        <taxon>Gunneridae</taxon>
        <taxon>Pentapetalae</taxon>
        <taxon>rosids</taxon>
        <taxon>malvids</taxon>
        <taxon>Sapindales</taxon>
        <taxon>Sapindaceae</taxon>
        <taxon>Xanthoceroideae</taxon>
        <taxon>Xanthoceras</taxon>
    </lineage>
</organism>
<name>A0ABQ8H0X5_9ROSI</name>
<evidence type="ECO:0000313" key="3">
    <source>
        <dbReference type="EMBL" id="KAH7543862.1"/>
    </source>
</evidence>
<feature type="coiled-coil region" evidence="1">
    <location>
        <begin position="144"/>
        <end position="185"/>
    </location>
</feature>
<sequence>MPMDEGEPYQEEDMQCPNTNASLDNNREDEINWSRNVEHNSQNMDIVMAKRECLEIEDWMFLLRKPIFKKYLLKEAGKAHPPDNVLVKAKLEAKKVYAQDQGFETDELNIYREVVGKASHGRVLGMGSGIKAKDVYGFCEGSCKRARVDKNENLELKIKNMEEELQQYKVMKDEFKQLKATQEEEIIE</sequence>
<reference evidence="3 4" key="1">
    <citation type="submission" date="2021-02" db="EMBL/GenBank/DDBJ databases">
        <title>Plant Genome Project.</title>
        <authorList>
            <person name="Zhang R.-G."/>
        </authorList>
    </citation>
    <scope>NUCLEOTIDE SEQUENCE [LARGE SCALE GENOMIC DNA]</scope>
    <source>
        <tissue evidence="3">Leaves</tissue>
    </source>
</reference>
<proteinExistence type="predicted"/>
<gene>
    <name evidence="3" type="ORF">JRO89_XS15G0034300</name>
</gene>
<accession>A0ABQ8H0X5</accession>
<evidence type="ECO:0000256" key="1">
    <source>
        <dbReference type="SAM" id="Coils"/>
    </source>
</evidence>
<evidence type="ECO:0000256" key="2">
    <source>
        <dbReference type="SAM" id="MobiDB-lite"/>
    </source>
</evidence>
<dbReference type="Proteomes" id="UP000827721">
    <property type="component" value="Unassembled WGS sequence"/>
</dbReference>
<comment type="caution">
    <text evidence="3">The sequence shown here is derived from an EMBL/GenBank/DDBJ whole genome shotgun (WGS) entry which is preliminary data.</text>
</comment>
<dbReference type="EMBL" id="JAFEMO010000015">
    <property type="protein sequence ID" value="KAH7543862.1"/>
    <property type="molecule type" value="Genomic_DNA"/>
</dbReference>
<keyword evidence="4" id="KW-1185">Reference proteome</keyword>
<protein>
    <submittedName>
        <fullName evidence="3">Uncharacterized protein</fullName>
    </submittedName>
</protein>